<evidence type="ECO:0000313" key="1">
    <source>
        <dbReference type="EMBL" id="CAB1130242.1"/>
    </source>
</evidence>
<reference evidence="1 2" key="1">
    <citation type="submission" date="2020-02" db="EMBL/GenBank/DDBJ databases">
        <authorList>
            <person name="Hogendoorn C."/>
        </authorList>
    </citation>
    <scope>NUCLEOTIDE SEQUENCE [LARGE SCALE GENOMIC DNA]</scope>
    <source>
        <strain evidence="1">R501</strain>
    </source>
</reference>
<protein>
    <submittedName>
        <fullName evidence="1">Uncharacterized protein</fullName>
    </submittedName>
</protein>
<evidence type="ECO:0000313" key="2">
    <source>
        <dbReference type="Proteomes" id="UP000503399"/>
    </source>
</evidence>
<keyword evidence="2" id="KW-1185">Reference proteome</keyword>
<accession>A0A6F8ZKV3</accession>
<dbReference type="AlphaFoldDB" id="A0A6F8ZKV3"/>
<dbReference type="EMBL" id="LR778114">
    <property type="protein sequence ID" value="CAB1130242.1"/>
    <property type="molecule type" value="Genomic_DNA"/>
</dbReference>
<name>A0A6F8ZKV3_9FIRM</name>
<sequence length="63" mass="6719">MVDAEALYEESLYELARRELEAGLPLFGPEAAVWLRRHPDRPVPLAPGAAAYLAGVGLGDEAG</sequence>
<dbReference type="Proteomes" id="UP000503399">
    <property type="component" value="Chromosome"/>
</dbReference>
<proteinExistence type="predicted"/>
<organism evidence="1 2">
    <name type="scientific">Candidatus Hydrogenisulfobacillus filiaventi</name>
    <dbReference type="NCBI Taxonomy" id="2707344"/>
    <lineage>
        <taxon>Bacteria</taxon>
        <taxon>Bacillati</taxon>
        <taxon>Bacillota</taxon>
        <taxon>Clostridia</taxon>
        <taxon>Eubacteriales</taxon>
        <taxon>Clostridiales Family XVII. Incertae Sedis</taxon>
        <taxon>Candidatus Hydrogenisulfobacillus</taxon>
    </lineage>
</organism>
<dbReference type="KEGG" id="hfv:R50_2753"/>
<gene>
    <name evidence="1" type="ORF">R50_2753</name>
</gene>